<dbReference type="EMBL" id="JAPUUL010001005">
    <property type="protein sequence ID" value="KAJ8128642.1"/>
    <property type="molecule type" value="Genomic_DNA"/>
</dbReference>
<organism evidence="1 2">
    <name type="scientific">Lasiodiplodia mahajangana</name>
    <dbReference type="NCBI Taxonomy" id="1108764"/>
    <lineage>
        <taxon>Eukaryota</taxon>
        <taxon>Fungi</taxon>
        <taxon>Dikarya</taxon>
        <taxon>Ascomycota</taxon>
        <taxon>Pezizomycotina</taxon>
        <taxon>Dothideomycetes</taxon>
        <taxon>Dothideomycetes incertae sedis</taxon>
        <taxon>Botryosphaeriales</taxon>
        <taxon>Botryosphaeriaceae</taxon>
        <taxon>Lasiodiplodia</taxon>
    </lineage>
</organism>
<gene>
    <name evidence="1" type="ORF">O1611_g4991</name>
</gene>
<evidence type="ECO:0000313" key="2">
    <source>
        <dbReference type="Proteomes" id="UP001153332"/>
    </source>
</evidence>
<name>A0ACC2JMS7_9PEZI</name>
<accession>A0ACC2JMS7</accession>
<keyword evidence="2" id="KW-1185">Reference proteome</keyword>
<comment type="caution">
    <text evidence="1">The sequence shown here is derived from an EMBL/GenBank/DDBJ whole genome shotgun (WGS) entry which is preliminary data.</text>
</comment>
<evidence type="ECO:0000313" key="1">
    <source>
        <dbReference type="EMBL" id="KAJ8128642.1"/>
    </source>
</evidence>
<protein>
    <submittedName>
        <fullName evidence="1">Uncharacterized protein</fullName>
    </submittedName>
</protein>
<sequence>MSLESFPCSPLSGATPDPDPRPESDATSWEPLRARNAKNDEIAFVVCGRSTPFAPWPQLEQSPARGSPKHMPAISFWDCSDGLEDAISRVIPSKHPWHLRCFKISLSKLVESSGWFQEWSLLSAVGPGHFVFEVVDLNAFSILIDIFHGKLEAVPATVSLELLAKISALVDELKCRDALGDLPEKWMNELWRAEPLFLATSRDLVLWMHVALTFQDHKKLNAIKNRVLLQSTGSFDCLGLSIDEGVICDINGKRSCVLRKIFRALHSFLGRLRKGNTPFSSLYEATLLGILHKQLPLQYFVPEIAAPDVPISISQVVDGIFRLGAPHWDGSVADADSNVKKSDTSGDAATLVTRDSNGFHSLFKSIQVELEAIQNQDFDL</sequence>
<proteinExistence type="predicted"/>
<dbReference type="Proteomes" id="UP001153332">
    <property type="component" value="Unassembled WGS sequence"/>
</dbReference>
<reference evidence="1" key="1">
    <citation type="submission" date="2022-12" db="EMBL/GenBank/DDBJ databases">
        <title>Genome Sequence of Lasiodiplodia mahajangana.</title>
        <authorList>
            <person name="Buettner E."/>
        </authorList>
    </citation>
    <scope>NUCLEOTIDE SEQUENCE</scope>
    <source>
        <strain evidence="1">VT137</strain>
    </source>
</reference>